<name>A0A8J2TYY7_9MICO</name>
<dbReference type="SUPFAM" id="SSF54593">
    <property type="entry name" value="Glyoxalase/Bleomycin resistance protein/Dihydroxybiphenyl dioxygenase"/>
    <property type="match status" value="1"/>
</dbReference>
<evidence type="ECO:0000313" key="3">
    <source>
        <dbReference type="Proteomes" id="UP000616114"/>
    </source>
</evidence>
<sequence>MNITQRIIVLDAADIDAESRFWASVLGGTVDAADDDWHRVHAGDEYVLAVQLAPDHVPPQWPEGTPPQQIHLDLHVDDIGAAHEEVLAAGATLLKRGSEDERFHVYADPAGHPFCLCW</sequence>
<dbReference type="AlphaFoldDB" id="A0A8J2TYY7"/>
<reference evidence="2" key="1">
    <citation type="journal article" date="2014" name="Int. J. Syst. Evol. Microbiol.">
        <title>Complete genome sequence of Corynebacterium casei LMG S-19264T (=DSM 44701T), isolated from a smear-ripened cheese.</title>
        <authorList>
            <consortium name="US DOE Joint Genome Institute (JGI-PGF)"/>
            <person name="Walter F."/>
            <person name="Albersmeier A."/>
            <person name="Kalinowski J."/>
            <person name="Ruckert C."/>
        </authorList>
    </citation>
    <scope>NUCLEOTIDE SEQUENCE</scope>
    <source>
        <strain evidence="2">CGMCC 1.12785</strain>
    </source>
</reference>
<dbReference type="CDD" id="cd06587">
    <property type="entry name" value="VOC"/>
    <property type="match status" value="1"/>
</dbReference>
<dbReference type="InterPro" id="IPR029068">
    <property type="entry name" value="Glyas_Bleomycin-R_OHBP_Dase"/>
</dbReference>
<dbReference type="RefSeq" id="WP_188550978.1">
    <property type="nucleotide sequence ID" value="NZ_BMFY01000009.1"/>
</dbReference>
<dbReference type="PANTHER" id="PTHR35908">
    <property type="entry name" value="HYPOTHETICAL FUSION PROTEIN"/>
    <property type="match status" value="1"/>
</dbReference>
<dbReference type="Pfam" id="PF18029">
    <property type="entry name" value="Glyoxalase_6"/>
    <property type="match status" value="1"/>
</dbReference>
<dbReference type="Gene3D" id="3.10.180.10">
    <property type="entry name" value="2,3-Dihydroxybiphenyl 1,2-Dioxygenase, domain 1"/>
    <property type="match status" value="1"/>
</dbReference>
<protein>
    <submittedName>
        <fullName evidence="2">Glyoxalase</fullName>
    </submittedName>
</protein>
<evidence type="ECO:0000313" key="2">
    <source>
        <dbReference type="EMBL" id="GGA18846.1"/>
    </source>
</evidence>
<dbReference type="InterPro" id="IPR041581">
    <property type="entry name" value="Glyoxalase_6"/>
</dbReference>
<dbReference type="PANTHER" id="PTHR35908:SF1">
    <property type="entry name" value="CONSERVED PROTEIN"/>
    <property type="match status" value="1"/>
</dbReference>
<keyword evidence="3" id="KW-1185">Reference proteome</keyword>
<accession>A0A8J2TYY7</accession>
<gene>
    <name evidence="2" type="ORF">GCM10011333_22470</name>
</gene>
<dbReference type="EMBL" id="BMFY01000009">
    <property type="protein sequence ID" value="GGA18846.1"/>
    <property type="molecule type" value="Genomic_DNA"/>
</dbReference>
<organism evidence="2 3">
    <name type="scientific">Sediminivirga luteola</name>
    <dbReference type="NCBI Taxonomy" id="1774748"/>
    <lineage>
        <taxon>Bacteria</taxon>
        <taxon>Bacillati</taxon>
        <taxon>Actinomycetota</taxon>
        <taxon>Actinomycetes</taxon>
        <taxon>Micrococcales</taxon>
        <taxon>Brevibacteriaceae</taxon>
        <taxon>Sediminivirga</taxon>
    </lineage>
</organism>
<proteinExistence type="predicted"/>
<reference evidence="2" key="2">
    <citation type="submission" date="2020-09" db="EMBL/GenBank/DDBJ databases">
        <authorList>
            <person name="Sun Q."/>
            <person name="Zhou Y."/>
        </authorList>
    </citation>
    <scope>NUCLEOTIDE SEQUENCE</scope>
    <source>
        <strain evidence="2">CGMCC 1.12785</strain>
    </source>
</reference>
<dbReference type="Proteomes" id="UP000616114">
    <property type="component" value="Unassembled WGS sequence"/>
</dbReference>
<feature type="domain" description="VOC" evidence="1">
    <location>
        <begin position="4"/>
        <end position="118"/>
    </location>
</feature>
<dbReference type="InterPro" id="IPR037523">
    <property type="entry name" value="VOC_core"/>
</dbReference>
<evidence type="ECO:0000259" key="1">
    <source>
        <dbReference type="PROSITE" id="PS51819"/>
    </source>
</evidence>
<comment type="caution">
    <text evidence="2">The sequence shown here is derived from an EMBL/GenBank/DDBJ whole genome shotgun (WGS) entry which is preliminary data.</text>
</comment>
<dbReference type="PROSITE" id="PS51819">
    <property type="entry name" value="VOC"/>
    <property type="match status" value="1"/>
</dbReference>